<accession>A0A430AMU9</accession>
<sequence length="248" mass="27069">MKEDEQLIIRSYHIHEVTYGATNKVSEDGKMTVKLDTEVLQHPLIHAISLRVIAPDEHQQYTNTIMDVIPLSVKALGRIGQGITNTMTGVYVLLTGVDTNGRQVCNGGGSDGILADTISWGKPGTPLESDYLIAFDVVLQADAWVSRAGPDAAHQACDEFCDIFREQLRYFNPSAYSEKHVFPGHQCSDAKQVVLVKEVSGQGAVYDTRLFANEPGAFAGGKSIIDMGCMPVVLTPNEYRDGIVRALD</sequence>
<organism evidence="1 2">
    <name type="scientific">Vagococcus acidifermentans</name>
    <dbReference type="NCBI Taxonomy" id="564710"/>
    <lineage>
        <taxon>Bacteria</taxon>
        <taxon>Bacillati</taxon>
        <taxon>Bacillota</taxon>
        <taxon>Bacilli</taxon>
        <taxon>Lactobacillales</taxon>
        <taxon>Enterococcaceae</taxon>
        <taxon>Vagococcus</taxon>
    </lineage>
</organism>
<evidence type="ECO:0000313" key="1">
    <source>
        <dbReference type="EMBL" id="RSU09237.1"/>
    </source>
</evidence>
<dbReference type="OrthoDB" id="3651437at2"/>
<gene>
    <name evidence="1" type="ORF">CBF27_13145</name>
</gene>
<dbReference type="RefSeq" id="WP_126815065.1">
    <property type="nucleotide sequence ID" value="NZ_NGKC01000021.1"/>
</dbReference>
<dbReference type="NCBIfam" id="TIGR04482">
    <property type="entry name" value="D_pro_red_PrdD"/>
    <property type="match status" value="1"/>
</dbReference>
<evidence type="ECO:0000313" key="2">
    <source>
        <dbReference type="Proteomes" id="UP000286773"/>
    </source>
</evidence>
<dbReference type="Proteomes" id="UP000286773">
    <property type="component" value="Unassembled WGS sequence"/>
</dbReference>
<name>A0A430AMU9_9ENTE</name>
<keyword evidence="2" id="KW-1185">Reference proteome</keyword>
<proteinExistence type="predicted"/>
<dbReference type="EMBL" id="NGKC01000021">
    <property type="protein sequence ID" value="RSU09237.1"/>
    <property type="molecule type" value="Genomic_DNA"/>
</dbReference>
<protein>
    <submittedName>
        <fullName evidence="1">Proline reductase cluster protein PrdD</fullName>
    </submittedName>
</protein>
<dbReference type="AlphaFoldDB" id="A0A430AMU9"/>
<reference evidence="1 2" key="1">
    <citation type="submission" date="2017-05" db="EMBL/GenBank/DDBJ databases">
        <title>Vagococcus spp. assemblies.</title>
        <authorList>
            <person name="Gulvik C.A."/>
        </authorList>
    </citation>
    <scope>NUCLEOTIDE SEQUENCE [LARGE SCALE GENOMIC DNA]</scope>
    <source>
        <strain evidence="1 2">LMG 24798</strain>
    </source>
</reference>
<comment type="caution">
    <text evidence="1">The sequence shown here is derived from an EMBL/GenBank/DDBJ whole genome shotgun (WGS) entry which is preliminary data.</text>
</comment>
<dbReference type="InterPro" id="IPR031000">
    <property type="entry name" value="D_pro_red_PrdD"/>
</dbReference>